<feature type="transmembrane region" description="Helical" evidence="7">
    <location>
        <begin position="61"/>
        <end position="84"/>
    </location>
</feature>
<evidence type="ECO:0000313" key="9">
    <source>
        <dbReference type="EnsemblMetazoa" id="CapteP182031"/>
    </source>
</evidence>
<feature type="transmembrane region" description="Helical" evidence="7">
    <location>
        <begin position="91"/>
        <end position="114"/>
    </location>
</feature>
<evidence type="ECO:0000256" key="5">
    <source>
        <dbReference type="ARBA" id="ARBA00023136"/>
    </source>
</evidence>
<dbReference type="SUPFAM" id="SSF48652">
    <property type="entry name" value="Tetraspanin"/>
    <property type="match status" value="1"/>
</dbReference>
<reference evidence="9" key="3">
    <citation type="submission" date="2015-06" db="UniProtKB">
        <authorList>
            <consortium name="EnsemblMetazoa"/>
        </authorList>
    </citation>
    <scope>IDENTIFICATION</scope>
</reference>
<evidence type="ECO:0000256" key="2">
    <source>
        <dbReference type="ARBA" id="ARBA00006840"/>
    </source>
</evidence>
<dbReference type="OMA" id="AIRESQF"/>
<protein>
    <recommendedName>
        <fullName evidence="7">Tetraspanin</fullName>
    </recommendedName>
</protein>
<dbReference type="EMBL" id="KB293180">
    <property type="protein sequence ID" value="ELU16395.1"/>
    <property type="molecule type" value="Genomic_DNA"/>
</dbReference>
<name>R7VK18_CAPTE</name>
<dbReference type="InterPro" id="IPR008952">
    <property type="entry name" value="Tetraspanin_EC2_sf"/>
</dbReference>
<keyword evidence="10" id="KW-1185">Reference proteome</keyword>
<dbReference type="Gene3D" id="1.10.1450.10">
    <property type="entry name" value="Tetraspanin"/>
    <property type="match status" value="1"/>
</dbReference>
<evidence type="ECO:0000256" key="6">
    <source>
        <dbReference type="PIRSR" id="PIRSR002419-1"/>
    </source>
</evidence>
<feature type="transmembrane region" description="Helical" evidence="7">
    <location>
        <begin position="16"/>
        <end position="41"/>
    </location>
</feature>
<dbReference type="InterPro" id="IPR018499">
    <property type="entry name" value="Tetraspanin/Peripherin"/>
</dbReference>
<proteinExistence type="inferred from homology"/>
<dbReference type="InterPro" id="IPR000301">
    <property type="entry name" value="Tetraspanin_animals"/>
</dbReference>
<dbReference type="GO" id="GO:0005886">
    <property type="term" value="C:plasma membrane"/>
    <property type="evidence" value="ECO:0007669"/>
    <property type="project" value="TreeGrafter"/>
</dbReference>
<dbReference type="EnsemblMetazoa" id="CapteT182031">
    <property type="protein sequence ID" value="CapteP182031"/>
    <property type="gene ID" value="CapteG182031"/>
</dbReference>
<feature type="transmembrane region" description="Helical" evidence="7">
    <location>
        <begin position="194"/>
        <end position="222"/>
    </location>
</feature>
<sequence length="229" mass="25426">MGAGQGLEGCYSCIKYLMFAFNFLFWLLGCAILGVGIWVRVDTNFKQYVDSNETFNILYTAAYILICVGAIIMVVGFLGCCGAIRESQCMLATFFLFLFIIFIILLGAGIWTIVEKDTLKDAVSQTLKDNVKRYYTDKTESAKKFMDSVQENFNCCGSTMGPIDYMPRLPPSSCLKGVLKPCDSKVFNYIRDNMVIIAGVAIGIGVVMMMGMVLSLCLCCAIRREVGKY</sequence>
<dbReference type="PANTHER" id="PTHR19282:SF551">
    <property type="entry name" value="RE08073P-RELATED"/>
    <property type="match status" value="1"/>
</dbReference>
<comment type="subcellular location">
    <subcellularLocation>
        <location evidence="1 7">Membrane</location>
        <topology evidence="1 7">Multi-pass membrane protein</topology>
    </subcellularLocation>
</comment>
<dbReference type="FunCoup" id="R7VK18">
    <property type="interactions" value="261"/>
</dbReference>
<dbReference type="InterPro" id="IPR018503">
    <property type="entry name" value="Tetraspanin_CS"/>
</dbReference>
<organism evidence="8">
    <name type="scientific">Capitella teleta</name>
    <name type="common">Polychaete worm</name>
    <dbReference type="NCBI Taxonomy" id="283909"/>
    <lineage>
        <taxon>Eukaryota</taxon>
        <taxon>Metazoa</taxon>
        <taxon>Spiralia</taxon>
        <taxon>Lophotrochozoa</taxon>
        <taxon>Annelida</taxon>
        <taxon>Polychaeta</taxon>
        <taxon>Sedentaria</taxon>
        <taxon>Scolecida</taxon>
        <taxon>Capitellidae</taxon>
        <taxon>Capitella</taxon>
    </lineage>
</organism>
<dbReference type="PROSITE" id="PS00421">
    <property type="entry name" value="TM4_1"/>
    <property type="match status" value="1"/>
</dbReference>
<evidence type="ECO:0000256" key="3">
    <source>
        <dbReference type="ARBA" id="ARBA00022692"/>
    </source>
</evidence>
<keyword evidence="5 7" id="KW-0472">Membrane</keyword>
<evidence type="ECO:0000256" key="4">
    <source>
        <dbReference type="ARBA" id="ARBA00022989"/>
    </source>
</evidence>
<dbReference type="PRINTS" id="PR00259">
    <property type="entry name" value="TMFOUR"/>
</dbReference>
<evidence type="ECO:0000256" key="1">
    <source>
        <dbReference type="ARBA" id="ARBA00004141"/>
    </source>
</evidence>
<dbReference type="HOGENOM" id="CLU_055524_10_1_1"/>
<dbReference type="CDD" id="cd03127">
    <property type="entry name" value="tetraspanin_LEL"/>
    <property type="match status" value="1"/>
</dbReference>
<gene>
    <name evidence="8" type="ORF">CAPTEDRAFT_182031</name>
</gene>
<comment type="similarity">
    <text evidence="2 7">Belongs to the tetraspanin (TM4SF) family.</text>
</comment>
<dbReference type="OrthoDB" id="5870230at2759"/>
<evidence type="ECO:0000256" key="7">
    <source>
        <dbReference type="RuleBase" id="RU361218"/>
    </source>
</evidence>
<dbReference type="PANTHER" id="PTHR19282">
    <property type="entry name" value="TETRASPANIN"/>
    <property type="match status" value="1"/>
</dbReference>
<evidence type="ECO:0000313" key="8">
    <source>
        <dbReference type="EMBL" id="ELU16395.1"/>
    </source>
</evidence>
<reference evidence="8 10" key="2">
    <citation type="journal article" date="2013" name="Nature">
        <title>Insights into bilaterian evolution from three spiralian genomes.</title>
        <authorList>
            <person name="Simakov O."/>
            <person name="Marletaz F."/>
            <person name="Cho S.J."/>
            <person name="Edsinger-Gonzales E."/>
            <person name="Havlak P."/>
            <person name="Hellsten U."/>
            <person name="Kuo D.H."/>
            <person name="Larsson T."/>
            <person name="Lv J."/>
            <person name="Arendt D."/>
            <person name="Savage R."/>
            <person name="Osoegawa K."/>
            <person name="de Jong P."/>
            <person name="Grimwood J."/>
            <person name="Chapman J.A."/>
            <person name="Shapiro H."/>
            <person name="Aerts A."/>
            <person name="Otillar R.P."/>
            <person name="Terry A.Y."/>
            <person name="Boore J.L."/>
            <person name="Grigoriev I.V."/>
            <person name="Lindberg D.R."/>
            <person name="Seaver E.C."/>
            <person name="Weisblat D.A."/>
            <person name="Putnam N.H."/>
            <person name="Rokhsar D.S."/>
        </authorList>
    </citation>
    <scope>NUCLEOTIDE SEQUENCE</scope>
    <source>
        <strain evidence="8 10">I ESC-2004</strain>
    </source>
</reference>
<dbReference type="Pfam" id="PF00335">
    <property type="entry name" value="Tetraspanin"/>
    <property type="match status" value="1"/>
</dbReference>
<keyword evidence="4 7" id="KW-1133">Transmembrane helix</keyword>
<dbReference type="Proteomes" id="UP000014760">
    <property type="component" value="Unassembled WGS sequence"/>
</dbReference>
<dbReference type="EMBL" id="AMQN01000610">
    <property type="status" value="NOT_ANNOTATED_CDS"/>
    <property type="molecule type" value="Genomic_DNA"/>
</dbReference>
<evidence type="ECO:0000313" key="10">
    <source>
        <dbReference type="Proteomes" id="UP000014760"/>
    </source>
</evidence>
<dbReference type="PIRSF" id="PIRSF002419">
    <property type="entry name" value="Tetraspanin"/>
    <property type="match status" value="1"/>
</dbReference>
<keyword evidence="3 7" id="KW-0812">Transmembrane</keyword>
<dbReference type="AlphaFoldDB" id="R7VK18"/>
<reference evidence="10" key="1">
    <citation type="submission" date="2012-12" db="EMBL/GenBank/DDBJ databases">
        <authorList>
            <person name="Hellsten U."/>
            <person name="Grimwood J."/>
            <person name="Chapman J.A."/>
            <person name="Shapiro H."/>
            <person name="Aerts A."/>
            <person name="Otillar R.P."/>
            <person name="Terry A.Y."/>
            <person name="Boore J.L."/>
            <person name="Simakov O."/>
            <person name="Marletaz F."/>
            <person name="Cho S.-J."/>
            <person name="Edsinger-Gonzales E."/>
            <person name="Havlak P."/>
            <person name="Kuo D.-H."/>
            <person name="Larsson T."/>
            <person name="Lv J."/>
            <person name="Arendt D."/>
            <person name="Savage R."/>
            <person name="Osoegawa K."/>
            <person name="de Jong P."/>
            <person name="Lindberg D.R."/>
            <person name="Seaver E.C."/>
            <person name="Weisblat D.A."/>
            <person name="Putnam N.H."/>
            <person name="Grigoriev I.V."/>
            <person name="Rokhsar D.S."/>
        </authorList>
    </citation>
    <scope>NUCLEOTIDE SEQUENCE</scope>
    <source>
        <strain evidence="10">I ESC-2004</strain>
    </source>
</reference>
<feature type="disulfide bond" evidence="6">
    <location>
        <begin position="156"/>
        <end position="174"/>
    </location>
</feature>
<dbReference type="STRING" id="283909.R7VK18"/>
<accession>R7VK18</accession>
<keyword evidence="6" id="KW-1015">Disulfide bond</keyword>